<protein>
    <submittedName>
        <fullName evidence="2">Uncharacterized protein</fullName>
    </submittedName>
</protein>
<feature type="transmembrane region" description="Helical" evidence="1">
    <location>
        <begin position="20"/>
        <end position="46"/>
    </location>
</feature>
<reference evidence="2" key="1">
    <citation type="submission" date="2021-01" db="EMBL/GenBank/DDBJ databases">
        <authorList>
            <person name="Corre E."/>
            <person name="Pelletier E."/>
            <person name="Niang G."/>
            <person name="Scheremetjew M."/>
            <person name="Finn R."/>
            <person name="Kale V."/>
            <person name="Holt S."/>
            <person name="Cochrane G."/>
            <person name="Meng A."/>
            <person name="Brown T."/>
            <person name="Cohen L."/>
        </authorList>
    </citation>
    <scope>NUCLEOTIDE SEQUENCE</scope>
    <source>
        <strain evidence="2">CCMP645</strain>
    </source>
</reference>
<name>A0A7S4F845_CHRCT</name>
<evidence type="ECO:0000256" key="1">
    <source>
        <dbReference type="SAM" id="Phobius"/>
    </source>
</evidence>
<accession>A0A7S4F845</accession>
<evidence type="ECO:0000313" key="2">
    <source>
        <dbReference type="EMBL" id="CAE0778487.1"/>
    </source>
</evidence>
<keyword evidence="1" id="KW-0472">Membrane</keyword>
<dbReference type="AlphaFoldDB" id="A0A7S4F845"/>
<organism evidence="2">
    <name type="scientific">Chrysotila carterae</name>
    <name type="common">Marine alga</name>
    <name type="synonym">Syracosphaera carterae</name>
    <dbReference type="NCBI Taxonomy" id="13221"/>
    <lineage>
        <taxon>Eukaryota</taxon>
        <taxon>Haptista</taxon>
        <taxon>Haptophyta</taxon>
        <taxon>Prymnesiophyceae</taxon>
        <taxon>Isochrysidales</taxon>
        <taxon>Isochrysidaceae</taxon>
        <taxon>Chrysotila</taxon>
    </lineage>
</organism>
<dbReference type="EMBL" id="HBIZ01048645">
    <property type="protein sequence ID" value="CAE0778487.1"/>
    <property type="molecule type" value="Transcribed_RNA"/>
</dbReference>
<keyword evidence="1" id="KW-1133">Transmembrane helix</keyword>
<proteinExistence type="predicted"/>
<keyword evidence="1" id="KW-0812">Transmembrane</keyword>
<gene>
    <name evidence="2" type="ORF">PCAR00345_LOCUS31126</name>
</gene>
<sequence length="102" mass="11256">MSASAATARSGPRRLMEAQVAAVMVVVVAMAVELKAAKAILAVKMLTPLSVTPRRRLPGAEGTTVKGRLQWKEKLARAMFWIKLCWRNNSDLRKAVVIRVKQ</sequence>